<comment type="caution">
    <text evidence="1">The sequence shown here is derived from an EMBL/GenBank/DDBJ whole genome shotgun (WGS) entry which is preliminary data.</text>
</comment>
<reference evidence="1 2" key="1">
    <citation type="submission" date="2018-08" db="EMBL/GenBank/DDBJ databases">
        <title>A genome reference for cultivated species of the human gut microbiota.</title>
        <authorList>
            <person name="Zou Y."/>
            <person name="Xue W."/>
            <person name="Luo G."/>
        </authorList>
    </citation>
    <scope>NUCLEOTIDE SEQUENCE [LARGE SCALE GENOMIC DNA]</scope>
    <source>
        <strain evidence="1 2">TF08-11</strain>
    </source>
</reference>
<evidence type="ECO:0000313" key="2">
    <source>
        <dbReference type="Proteomes" id="UP000260721"/>
    </source>
</evidence>
<dbReference type="RefSeq" id="WP_117446315.1">
    <property type="nucleotide sequence ID" value="NZ_QUSK01000013.1"/>
</dbReference>
<gene>
    <name evidence="1" type="ORF">DXC78_06725</name>
</gene>
<name>A0A3E3E629_9FIRM</name>
<evidence type="ECO:0000313" key="1">
    <source>
        <dbReference type="EMBL" id="RGD76377.1"/>
    </source>
</evidence>
<dbReference type="EMBL" id="QUSK01000013">
    <property type="protein sequence ID" value="RGD76377.1"/>
    <property type="molecule type" value="Genomic_DNA"/>
</dbReference>
<proteinExistence type="predicted"/>
<organism evidence="1 2">
    <name type="scientific">Faecalicoccus pleomorphus</name>
    <dbReference type="NCBI Taxonomy" id="1323"/>
    <lineage>
        <taxon>Bacteria</taxon>
        <taxon>Bacillati</taxon>
        <taxon>Bacillota</taxon>
        <taxon>Erysipelotrichia</taxon>
        <taxon>Erysipelotrichales</taxon>
        <taxon>Erysipelotrichaceae</taxon>
        <taxon>Faecalicoccus</taxon>
    </lineage>
</organism>
<accession>A0A3E3E629</accession>
<sequence length="60" mass="6874">MKEKSFTIEQFKEAYQKAAVSEAAESFKQTKDIEIGIAMTFMSLILIKKTEEILLGEEEK</sequence>
<dbReference type="AlphaFoldDB" id="A0A3E3E629"/>
<dbReference type="Proteomes" id="UP000260721">
    <property type="component" value="Unassembled WGS sequence"/>
</dbReference>
<protein>
    <submittedName>
        <fullName evidence="1">Uncharacterized protein</fullName>
    </submittedName>
</protein>